<dbReference type="Pfam" id="PF07429">
    <property type="entry name" value="Glyco_transf_56"/>
    <property type="match status" value="1"/>
</dbReference>
<dbReference type="RefSeq" id="WP_255039032.1">
    <property type="nucleotide sequence ID" value="NZ_RJUF01000182.1"/>
</dbReference>
<name>A0AAE3KUV2_9BACT</name>
<keyword evidence="5" id="KW-0472">Membrane</keyword>
<dbReference type="AlphaFoldDB" id="A0AAE3KUV2"/>
<keyword evidence="3" id="KW-0328">Glycosyltransferase</keyword>
<keyword evidence="4" id="KW-0808">Transferase</keyword>
<evidence type="ECO:0000313" key="7">
    <source>
        <dbReference type="Proteomes" id="UP001204144"/>
    </source>
</evidence>
<evidence type="ECO:0000256" key="5">
    <source>
        <dbReference type="ARBA" id="ARBA00023136"/>
    </source>
</evidence>
<dbReference type="Proteomes" id="UP001204144">
    <property type="component" value="Unassembled WGS sequence"/>
</dbReference>
<dbReference type="InterPro" id="IPR009993">
    <property type="entry name" value="WecF"/>
</dbReference>
<evidence type="ECO:0000256" key="1">
    <source>
        <dbReference type="ARBA" id="ARBA00022475"/>
    </source>
</evidence>
<dbReference type="GO" id="GO:0009246">
    <property type="term" value="P:enterobacterial common antigen biosynthetic process"/>
    <property type="evidence" value="ECO:0007669"/>
    <property type="project" value="InterPro"/>
</dbReference>
<proteinExistence type="predicted"/>
<evidence type="ECO:0000313" key="6">
    <source>
        <dbReference type="EMBL" id="MCP9765339.1"/>
    </source>
</evidence>
<dbReference type="EMBL" id="RJUF01000182">
    <property type="protein sequence ID" value="MCP9765339.1"/>
    <property type="molecule type" value="Genomic_DNA"/>
</dbReference>
<evidence type="ECO:0008006" key="8">
    <source>
        <dbReference type="Google" id="ProtNLM"/>
    </source>
</evidence>
<evidence type="ECO:0000256" key="3">
    <source>
        <dbReference type="ARBA" id="ARBA00022676"/>
    </source>
</evidence>
<sequence>MGARILHIIDGSNFIDYVKATYEINNYENYYSTYSDIDLFNLRESFDLIIIHFLRREYAPLLSGKYFEVDKIIWTIWGADAFQLGRYFNLHLMPQTKKHRFLNEFSKGFYKGLLNCVRIISPTLFDYQTMFQRQISCIKKIKNVITLAPGDDIELKKHYGLVANSYHLNYLDPIFINLLPTKFNEGNNILLGNSAEYTNNHYEAIDILSTLELANRKVIIPVSYGDKTNSKAVEKYAKEKLGNKAEVLTGFMPFGDYVELLNTCEISVMPHIRQQALGNIVKLIFNGSHLYLNKKSNIYKFLISKEFKVSTLEDLNGLKTLTLENKETNRLLVEKFFGKEYIHQKTSKIISEVLNN</sequence>
<keyword evidence="7" id="KW-1185">Reference proteome</keyword>
<accession>A0AAE3KUV2</accession>
<protein>
    <recommendedName>
        <fullName evidence="8">4-alpha-L-fucosyltransferase</fullName>
    </recommendedName>
</protein>
<dbReference type="GO" id="GO:0008417">
    <property type="term" value="F:fucosyltransferase activity"/>
    <property type="evidence" value="ECO:0007669"/>
    <property type="project" value="InterPro"/>
</dbReference>
<keyword evidence="1" id="KW-1003">Cell membrane</keyword>
<keyword evidence="2" id="KW-0997">Cell inner membrane</keyword>
<reference evidence="6 7" key="1">
    <citation type="submission" date="2018-11" db="EMBL/GenBank/DDBJ databases">
        <title>Novel bacteria species description.</title>
        <authorList>
            <person name="Han J.-H."/>
        </authorList>
    </citation>
    <scope>NUCLEOTIDE SEQUENCE [LARGE SCALE GENOMIC DNA]</scope>
    <source>
        <strain evidence="6 7">KCTC23259</strain>
    </source>
</reference>
<evidence type="ECO:0000256" key="4">
    <source>
        <dbReference type="ARBA" id="ARBA00022679"/>
    </source>
</evidence>
<gene>
    <name evidence="6" type="ORF">EGI31_20590</name>
</gene>
<comment type="caution">
    <text evidence="6">The sequence shown here is derived from an EMBL/GenBank/DDBJ whole genome shotgun (WGS) entry which is preliminary data.</text>
</comment>
<evidence type="ECO:0000256" key="2">
    <source>
        <dbReference type="ARBA" id="ARBA00022519"/>
    </source>
</evidence>
<organism evidence="6 7">
    <name type="scientific">Lacihabitans soyangensis</name>
    <dbReference type="NCBI Taxonomy" id="869394"/>
    <lineage>
        <taxon>Bacteria</taxon>
        <taxon>Pseudomonadati</taxon>
        <taxon>Bacteroidota</taxon>
        <taxon>Cytophagia</taxon>
        <taxon>Cytophagales</taxon>
        <taxon>Leadbetterellaceae</taxon>
        <taxon>Lacihabitans</taxon>
    </lineage>
</organism>